<comment type="caution">
    <text evidence="10">The sequence shown here is derived from an EMBL/GenBank/DDBJ whole genome shotgun (WGS) entry which is preliminary data.</text>
</comment>
<dbReference type="OrthoDB" id="43815at2157"/>
<feature type="transmembrane region" description="Helical" evidence="9">
    <location>
        <begin position="193"/>
        <end position="213"/>
    </location>
</feature>
<feature type="transmembrane region" description="Helical" evidence="9">
    <location>
        <begin position="6"/>
        <end position="26"/>
    </location>
</feature>
<keyword evidence="6 9" id="KW-1133">Transmembrane helix</keyword>
<evidence type="ECO:0000256" key="7">
    <source>
        <dbReference type="ARBA" id="ARBA00023136"/>
    </source>
</evidence>
<feature type="transmembrane region" description="Helical" evidence="9">
    <location>
        <begin position="60"/>
        <end position="81"/>
    </location>
</feature>
<evidence type="ECO:0000256" key="6">
    <source>
        <dbReference type="ARBA" id="ARBA00022989"/>
    </source>
</evidence>
<dbReference type="EMBL" id="RCOS01000073">
    <property type="protein sequence ID" value="RSN75547.1"/>
    <property type="molecule type" value="Genomic_DNA"/>
</dbReference>
<evidence type="ECO:0000313" key="11">
    <source>
        <dbReference type="EMBL" id="RZN62871.1"/>
    </source>
</evidence>
<keyword evidence="12" id="KW-1185">Reference proteome</keyword>
<comment type="subcellular location">
    <subcellularLocation>
        <location evidence="1">Cell membrane</location>
        <topology evidence="1">Multi-pass membrane protein</topology>
    </subcellularLocation>
</comment>
<evidence type="ECO:0000256" key="9">
    <source>
        <dbReference type="SAM" id="Phobius"/>
    </source>
</evidence>
<dbReference type="InterPro" id="IPR052157">
    <property type="entry name" value="BCAA_transport_permease"/>
</dbReference>
<evidence type="ECO:0000313" key="10">
    <source>
        <dbReference type="EMBL" id="RSN75547.1"/>
    </source>
</evidence>
<keyword evidence="5" id="KW-0029">Amino-acid transport</keyword>
<evidence type="ECO:0000256" key="5">
    <source>
        <dbReference type="ARBA" id="ARBA00022970"/>
    </source>
</evidence>
<feature type="transmembrane region" description="Helical" evidence="9">
    <location>
        <begin position="33"/>
        <end position="54"/>
    </location>
</feature>
<comment type="similarity">
    <text evidence="8">Belongs to the binding-protein-dependent transport system permease family. LivHM subfamily.</text>
</comment>
<evidence type="ECO:0000313" key="12">
    <source>
        <dbReference type="Proteomes" id="UP000277582"/>
    </source>
</evidence>
<dbReference type="GO" id="GO:0005886">
    <property type="term" value="C:plasma membrane"/>
    <property type="evidence" value="ECO:0007669"/>
    <property type="project" value="UniProtKB-SubCell"/>
</dbReference>
<evidence type="ECO:0000313" key="13">
    <source>
        <dbReference type="Proteomes" id="UP000316217"/>
    </source>
</evidence>
<reference evidence="10 12" key="1">
    <citation type="submission" date="2018-10" db="EMBL/GenBank/DDBJ databases">
        <title>Co-occurring genomic capacity for anaerobic methane metabolism and dissimilatory sulfite reduction discovered in the Korarchaeota.</title>
        <authorList>
            <person name="Mckay L.J."/>
            <person name="Dlakic M."/>
            <person name="Fields M.W."/>
            <person name="Delmont T.O."/>
            <person name="Eren A.M."/>
            <person name="Jay Z.J."/>
            <person name="Klingelsmith K.B."/>
            <person name="Rusch D.B."/>
            <person name="Inskeep W.P."/>
        </authorList>
    </citation>
    <scope>NUCLEOTIDE SEQUENCE [LARGE SCALE GENOMIC DNA]</scope>
    <source>
        <strain evidence="10 12">MDKW</strain>
    </source>
</reference>
<keyword evidence="3" id="KW-1003">Cell membrane</keyword>
<dbReference type="InterPro" id="IPR001851">
    <property type="entry name" value="ABC_transp_permease"/>
</dbReference>
<feature type="transmembrane region" description="Helical" evidence="9">
    <location>
        <begin position="244"/>
        <end position="270"/>
    </location>
</feature>
<reference evidence="11 13" key="2">
    <citation type="journal article" date="2019" name="Nat. Microbiol.">
        <title>Wide diversity of methane and short-chain alkane metabolisms in uncultured archaea.</title>
        <authorList>
            <person name="Borrel G."/>
            <person name="Adam P.S."/>
            <person name="McKay L.J."/>
            <person name="Chen L.X."/>
            <person name="Sierra-Garcia I.N."/>
            <person name="Sieber C.M."/>
            <person name="Letourneur Q."/>
            <person name="Ghozlane A."/>
            <person name="Andersen G.L."/>
            <person name="Li W.J."/>
            <person name="Hallam S.J."/>
            <person name="Muyzer G."/>
            <person name="de Oliveira V.M."/>
            <person name="Inskeep W.P."/>
            <person name="Banfield J.F."/>
            <person name="Gribaldo S."/>
        </authorList>
    </citation>
    <scope>NUCLEOTIDE SEQUENCE [LARGE SCALE GENOMIC DNA]</scope>
    <source>
        <strain evidence="11">NM4</strain>
    </source>
</reference>
<dbReference type="PANTHER" id="PTHR11795">
    <property type="entry name" value="BRANCHED-CHAIN AMINO ACID TRANSPORT SYSTEM PERMEASE PROTEIN LIVH"/>
    <property type="match status" value="1"/>
</dbReference>
<evidence type="ECO:0000256" key="8">
    <source>
        <dbReference type="ARBA" id="ARBA00037998"/>
    </source>
</evidence>
<gene>
    <name evidence="10" type="ORF">D6D85_06105</name>
    <name evidence="11" type="ORF">EF810_01815</name>
</gene>
<feature type="transmembrane region" description="Helical" evidence="9">
    <location>
        <begin position="276"/>
        <end position="297"/>
    </location>
</feature>
<dbReference type="Proteomes" id="UP000316217">
    <property type="component" value="Unassembled WGS sequence"/>
</dbReference>
<dbReference type="CDD" id="cd06582">
    <property type="entry name" value="TM_PBP1_LivH_like"/>
    <property type="match status" value="1"/>
</dbReference>
<evidence type="ECO:0000256" key="3">
    <source>
        <dbReference type="ARBA" id="ARBA00022475"/>
    </source>
</evidence>
<keyword evidence="2" id="KW-0813">Transport</keyword>
<sequence length="307" mass="33454">MSWTLLIDAVTYSCLISLMGFGLGFVRITTGVWNIAHASLVTIGAYIVFISVALMGGSPYIYLPLAFITCGFVAFLEYITIIEPLRKRKASTIMMLVATLSLDLFLFSLLNIGADYLQLRLGLPSKNFLLRSLDFNFLEFPGIFWSSLLLLIFSLGFLHYLLKHTTIGASLRASISNPLLAPLIGINVTRVNLFSWFIAGGFAGLSGGLLPLWMQGKPVLGDSLLPVMFCVVIVGGVEEVFGTFIGGILVGFVQILLTSALALVFGTAVIPYKTLIPMAILVVTLLFAPRGIIGIEWKKVLPLLRVR</sequence>
<organism evidence="10 12">
    <name type="scientific">Candidatus Methanodesulfokora washburnensis</name>
    <dbReference type="NCBI Taxonomy" id="2478471"/>
    <lineage>
        <taxon>Archaea</taxon>
        <taxon>Thermoproteota</taxon>
        <taxon>Candidatus Korarchaeia</taxon>
        <taxon>Candidatus Korarchaeia incertae sedis</taxon>
        <taxon>Candidatus Methanodesulfokora</taxon>
    </lineage>
</organism>
<keyword evidence="4 9" id="KW-0812">Transmembrane</keyword>
<evidence type="ECO:0000256" key="2">
    <source>
        <dbReference type="ARBA" id="ARBA00022448"/>
    </source>
</evidence>
<protein>
    <submittedName>
        <fullName evidence="10">Branched-chain amino acid ABC transporter permease</fullName>
    </submittedName>
</protein>
<feature type="transmembrane region" description="Helical" evidence="9">
    <location>
        <begin position="143"/>
        <end position="162"/>
    </location>
</feature>
<feature type="transmembrane region" description="Helical" evidence="9">
    <location>
        <begin position="219"/>
        <end position="237"/>
    </location>
</feature>
<evidence type="ECO:0000256" key="4">
    <source>
        <dbReference type="ARBA" id="ARBA00022692"/>
    </source>
</evidence>
<dbReference type="Pfam" id="PF02653">
    <property type="entry name" value="BPD_transp_2"/>
    <property type="match status" value="1"/>
</dbReference>
<dbReference type="GO" id="GO:0022857">
    <property type="term" value="F:transmembrane transporter activity"/>
    <property type="evidence" value="ECO:0007669"/>
    <property type="project" value="InterPro"/>
</dbReference>
<dbReference type="RefSeq" id="WP_125671137.1">
    <property type="nucleotide sequence ID" value="NZ_RCOS01000073.1"/>
</dbReference>
<proteinExistence type="inferred from homology"/>
<dbReference type="AlphaFoldDB" id="A0A3R9PG70"/>
<name>A0A3R9PG70_9CREN</name>
<dbReference type="EMBL" id="RXII01000031">
    <property type="protein sequence ID" value="RZN62871.1"/>
    <property type="molecule type" value="Genomic_DNA"/>
</dbReference>
<dbReference type="GO" id="GO:0006865">
    <property type="term" value="P:amino acid transport"/>
    <property type="evidence" value="ECO:0007669"/>
    <property type="project" value="UniProtKB-KW"/>
</dbReference>
<evidence type="ECO:0000256" key="1">
    <source>
        <dbReference type="ARBA" id="ARBA00004651"/>
    </source>
</evidence>
<dbReference type="Proteomes" id="UP000277582">
    <property type="component" value="Unassembled WGS sequence"/>
</dbReference>
<keyword evidence="7 9" id="KW-0472">Membrane</keyword>
<feature type="transmembrane region" description="Helical" evidence="9">
    <location>
        <begin position="93"/>
        <end position="114"/>
    </location>
</feature>
<dbReference type="PANTHER" id="PTHR11795:SF449">
    <property type="entry name" value="BRANCHED-CHAIN AMINO ACID TRANSPORT PERMEASE PROTEIN LIVH-RELATED"/>
    <property type="match status" value="1"/>
</dbReference>
<accession>A0A3R9PG70</accession>